<dbReference type="STRING" id="1236970.JCM9140_3728"/>
<dbReference type="NCBIfam" id="TIGR01727">
    <property type="entry name" value="oligo_HPY"/>
    <property type="match status" value="1"/>
</dbReference>
<dbReference type="SUPFAM" id="SSF52540">
    <property type="entry name" value="P-loop containing nucleoside triphosphate hydrolases"/>
    <property type="match status" value="1"/>
</dbReference>
<dbReference type="AlphaFoldDB" id="W4Q6J1"/>
<dbReference type="EMBL" id="BAUT01000056">
    <property type="protein sequence ID" value="GAE27575.1"/>
    <property type="molecule type" value="Genomic_DNA"/>
</dbReference>
<keyword evidence="10" id="KW-1185">Reference proteome</keyword>
<keyword evidence="6 9" id="KW-0067">ATP-binding</keyword>
<dbReference type="Gene3D" id="3.40.50.300">
    <property type="entry name" value="P-loop containing nucleotide triphosphate hydrolases"/>
    <property type="match status" value="1"/>
</dbReference>
<organism evidence="9 10">
    <name type="scientific">Halalkalibacter wakoensis JCM 9140</name>
    <dbReference type="NCBI Taxonomy" id="1236970"/>
    <lineage>
        <taxon>Bacteria</taxon>
        <taxon>Bacillati</taxon>
        <taxon>Bacillota</taxon>
        <taxon>Bacilli</taxon>
        <taxon>Bacillales</taxon>
        <taxon>Bacillaceae</taxon>
        <taxon>Halalkalibacter</taxon>
    </lineage>
</organism>
<evidence type="ECO:0000259" key="8">
    <source>
        <dbReference type="Pfam" id="PF08352"/>
    </source>
</evidence>
<dbReference type="GO" id="GO:0015833">
    <property type="term" value="P:peptide transport"/>
    <property type="evidence" value="ECO:0007669"/>
    <property type="project" value="InterPro"/>
</dbReference>
<keyword evidence="5" id="KW-0547">Nucleotide-binding</keyword>
<feature type="domain" description="Oligopeptide/dipeptide ABC transporter C-terminal" evidence="8">
    <location>
        <begin position="50"/>
        <end position="115"/>
    </location>
</feature>
<keyword evidence="7" id="KW-0472">Membrane</keyword>
<keyword evidence="4" id="KW-1003">Cell membrane</keyword>
<accession>W4Q6J1</accession>
<dbReference type="InterPro" id="IPR027417">
    <property type="entry name" value="P-loop_NTPase"/>
</dbReference>
<evidence type="ECO:0000313" key="10">
    <source>
        <dbReference type="Proteomes" id="UP000018890"/>
    </source>
</evidence>
<proteinExistence type="inferred from homology"/>
<evidence type="ECO:0000256" key="7">
    <source>
        <dbReference type="ARBA" id="ARBA00023136"/>
    </source>
</evidence>
<evidence type="ECO:0000256" key="5">
    <source>
        <dbReference type="ARBA" id="ARBA00022741"/>
    </source>
</evidence>
<protein>
    <submittedName>
        <fullName evidence="9">Oligopeptide transport ATP-binding protein OppD</fullName>
    </submittedName>
</protein>
<evidence type="ECO:0000256" key="1">
    <source>
        <dbReference type="ARBA" id="ARBA00004370"/>
    </source>
</evidence>
<dbReference type="PANTHER" id="PTHR43297">
    <property type="entry name" value="OLIGOPEPTIDE TRANSPORT ATP-BINDING PROTEIN APPD"/>
    <property type="match status" value="1"/>
</dbReference>
<evidence type="ECO:0000256" key="2">
    <source>
        <dbReference type="ARBA" id="ARBA00005417"/>
    </source>
</evidence>
<name>W4Q6J1_9BACI</name>
<comment type="subcellular location">
    <subcellularLocation>
        <location evidence="1">Membrane</location>
    </subcellularLocation>
</comment>
<evidence type="ECO:0000256" key="3">
    <source>
        <dbReference type="ARBA" id="ARBA00022448"/>
    </source>
</evidence>
<gene>
    <name evidence="9" type="ORF">JCM9140_3728</name>
</gene>
<keyword evidence="3" id="KW-0813">Transport</keyword>
<dbReference type="GO" id="GO:0005524">
    <property type="term" value="F:ATP binding"/>
    <property type="evidence" value="ECO:0007669"/>
    <property type="project" value="UniProtKB-KW"/>
</dbReference>
<comment type="caution">
    <text evidence="9">The sequence shown here is derived from an EMBL/GenBank/DDBJ whole genome shotgun (WGS) entry which is preliminary data.</text>
</comment>
<dbReference type="PANTHER" id="PTHR43297:SF2">
    <property type="entry name" value="DIPEPTIDE TRANSPORT ATP-BINDING PROTEIN DPPD"/>
    <property type="match status" value="1"/>
</dbReference>
<evidence type="ECO:0000313" key="9">
    <source>
        <dbReference type="EMBL" id="GAE27575.1"/>
    </source>
</evidence>
<comment type="similarity">
    <text evidence="2">Belongs to the ABC transporter superfamily.</text>
</comment>
<dbReference type="GO" id="GO:0016020">
    <property type="term" value="C:membrane"/>
    <property type="evidence" value="ECO:0007669"/>
    <property type="project" value="UniProtKB-SubCell"/>
</dbReference>
<dbReference type="Pfam" id="PF08352">
    <property type="entry name" value="oligo_HPY"/>
    <property type="match status" value="1"/>
</dbReference>
<dbReference type="InterPro" id="IPR050388">
    <property type="entry name" value="ABC_Ni/Peptide_Import"/>
</dbReference>
<dbReference type="InterPro" id="IPR013563">
    <property type="entry name" value="Oligopep_ABC_C"/>
</dbReference>
<evidence type="ECO:0000256" key="6">
    <source>
        <dbReference type="ARBA" id="ARBA00022840"/>
    </source>
</evidence>
<reference evidence="9" key="1">
    <citation type="journal article" date="2014" name="Genome Announc.">
        <title>Draft Genome Sequences of Three Alkaliphilic Bacillus Strains, Bacillus wakoensis JCM 9140T, Bacillus akibai JCM 9157T, and Bacillus hemicellulosilyticus JCM 9152T.</title>
        <authorList>
            <person name="Yuki M."/>
            <person name="Oshima K."/>
            <person name="Suda W."/>
            <person name="Oshida Y."/>
            <person name="Kitamura K."/>
            <person name="Iida T."/>
            <person name="Hattori M."/>
            <person name="Ohkuma M."/>
        </authorList>
    </citation>
    <scope>NUCLEOTIDE SEQUENCE [LARGE SCALE GENOMIC DNA]</scope>
    <source>
        <strain evidence="9">JCM 9140</strain>
    </source>
</reference>
<dbReference type="Proteomes" id="UP000018890">
    <property type="component" value="Unassembled WGS sequence"/>
</dbReference>
<sequence>MDVTIQSQILDLMNDLKKKYNMGIIMITHDLGVVAEVCSRVVVMYLGQVIEEADVHSLFENPLHPYTKGLMKSIPQLDGDRSKKLYVIEGKVPSLHQVAKGCRFASRCDYADQTCEQEPVLESYSSTHQIKCWHYNKIKEKEGESHVG</sequence>
<evidence type="ECO:0000256" key="4">
    <source>
        <dbReference type="ARBA" id="ARBA00022475"/>
    </source>
</evidence>